<evidence type="ECO:0000313" key="4">
    <source>
        <dbReference type="Proteomes" id="UP001597197"/>
    </source>
</evidence>
<evidence type="ECO:0000256" key="1">
    <source>
        <dbReference type="SAM" id="MobiDB-lite"/>
    </source>
</evidence>
<keyword evidence="2" id="KW-0732">Signal</keyword>
<name>A0ABW4QTL1_9BACT</name>
<protein>
    <recommendedName>
        <fullName evidence="5">Tetratricopeptide repeat protein</fullName>
    </recommendedName>
</protein>
<sequence>MSRLSLPAKSVLLAVGLAAGHPRAGWAQGTTTSPPSLPALPEAISPAPGAKAGPRAGASAAPDSVALREYLRRAAALQAKFKDSEALAAYEAALRVQPQHYGSLWRAAVLSVSIGNRYSDETRKSAYFAAANQYASRALEVQPQAGESNYAMALALFSQAGLLSARDRLRIFKQLRPHVFLAAERRPDMPEAWQLLGRWYYRVAHYNVLEKFFSRVFLGGYPQGASSKKAMEAMEKAHELDPTRIQYSYDLARMYKYQGYRRRAIAVLQQAIKLPTYTSEDLTINRLCQQLLPPLVRATSRRDRLHARWYEQLRSREKPAARE</sequence>
<feature type="region of interest" description="Disordered" evidence="1">
    <location>
        <begin position="25"/>
        <end position="58"/>
    </location>
</feature>
<proteinExistence type="predicted"/>
<evidence type="ECO:0000256" key="2">
    <source>
        <dbReference type="SAM" id="SignalP"/>
    </source>
</evidence>
<evidence type="ECO:0008006" key="5">
    <source>
        <dbReference type="Google" id="ProtNLM"/>
    </source>
</evidence>
<organism evidence="3 4">
    <name type="scientific">Hymenobacter bucti</name>
    <dbReference type="NCBI Taxonomy" id="1844114"/>
    <lineage>
        <taxon>Bacteria</taxon>
        <taxon>Pseudomonadati</taxon>
        <taxon>Bacteroidota</taxon>
        <taxon>Cytophagia</taxon>
        <taxon>Cytophagales</taxon>
        <taxon>Hymenobacteraceae</taxon>
        <taxon>Hymenobacter</taxon>
    </lineage>
</organism>
<dbReference type="SUPFAM" id="SSF48452">
    <property type="entry name" value="TPR-like"/>
    <property type="match status" value="1"/>
</dbReference>
<feature type="chain" id="PRO_5047344595" description="Tetratricopeptide repeat protein" evidence="2">
    <location>
        <begin position="28"/>
        <end position="323"/>
    </location>
</feature>
<dbReference type="EMBL" id="JBHUFD010000003">
    <property type="protein sequence ID" value="MFD1872775.1"/>
    <property type="molecule type" value="Genomic_DNA"/>
</dbReference>
<comment type="caution">
    <text evidence="3">The sequence shown here is derived from an EMBL/GenBank/DDBJ whole genome shotgun (WGS) entry which is preliminary data.</text>
</comment>
<dbReference type="Gene3D" id="1.25.40.10">
    <property type="entry name" value="Tetratricopeptide repeat domain"/>
    <property type="match status" value="1"/>
</dbReference>
<reference evidence="4" key="1">
    <citation type="journal article" date="2019" name="Int. J. Syst. Evol. Microbiol.">
        <title>The Global Catalogue of Microorganisms (GCM) 10K type strain sequencing project: providing services to taxonomists for standard genome sequencing and annotation.</title>
        <authorList>
            <consortium name="The Broad Institute Genomics Platform"/>
            <consortium name="The Broad Institute Genome Sequencing Center for Infectious Disease"/>
            <person name="Wu L."/>
            <person name="Ma J."/>
        </authorList>
    </citation>
    <scope>NUCLEOTIDE SEQUENCE [LARGE SCALE GENOMIC DNA]</scope>
    <source>
        <strain evidence="4">CGMCC 1.15795</strain>
    </source>
</reference>
<dbReference type="RefSeq" id="WP_382313235.1">
    <property type="nucleotide sequence ID" value="NZ_JBHUFD010000003.1"/>
</dbReference>
<accession>A0ABW4QTL1</accession>
<dbReference type="InterPro" id="IPR011990">
    <property type="entry name" value="TPR-like_helical_dom_sf"/>
</dbReference>
<keyword evidence="4" id="KW-1185">Reference proteome</keyword>
<dbReference type="Pfam" id="PF21033">
    <property type="entry name" value="RMD1-3"/>
    <property type="match status" value="1"/>
</dbReference>
<dbReference type="Proteomes" id="UP001597197">
    <property type="component" value="Unassembled WGS sequence"/>
</dbReference>
<feature type="compositionally biased region" description="Low complexity" evidence="1">
    <location>
        <begin position="30"/>
        <end position="58"/>
    </location>
</feature>
<feature type="signal peptide" evidence="2">
    <location>
        <begin position="1"/>
        <end position="27"/>
    </location>
</feature>
<dbReference type="InterPro" id="IPR049039">
    <property type="entry name" value="RMD1-3_a_helical_rpt"/>
</dbReference>
<gene>
    <name evidence="3" type="ORF">ACFSDX_10060</name>
</gene>
<evidence type="ECO:0000313" key="3">
    <source>
        <dbReference type="EMBL" id="MFD1872775.1"/>
    </source>
</evidence>